<accession>A0ABW1KMY7</accession>
<dbReference type="Proteomes" id="UP001596203">
    <property type="component" value="Unassembled WGS sequence"/>
</dbReference>
<evidence type="ECO:0000313" key="2">
    <source>
        <dbReference type="Proteomes" id="UP001596203"/>
    </source>
</evidence>
<protein>
    <submittedName>
        <fullName evidence="1">Uncharacterized protein</fullName>
    </submittedName>
</protein>
<keyword evidence="2" id="KW-1185">Reference proteome</keyword>
<evidence type="ECO:0000313" key="1">
    <source>
        <dbReference type="EMBL" id="MFC6022980.1"/>
    </source>
</evidence>
<gene>
    <name evidence="1" type="ORF">ACFP2T_43375</name>
</gene>
<dbReference type="RefSeq" id="WP_377432898.1">
    <property type="nucleotide sequence ID" value="NZ_JBHSPR010000084.1"/>
</dbReference>
<sequence>MGAIARSRRDLIIGNSPYFAYTWDIIEMVGDELEYSEEWVRAGVAFRSPPDKDGNVTYWSVLFEVSRTLVAAENRVAEDHPFADTTVVRLYQS</sequence>
<reference evidence="2" key="1">
    <citation type="journal article" date="2019" name="Int. J. Syst. Evol. Microbiol.">
        <title>The Global Catalogue of Microorganisms (GCM) 10K type strain sequencing project: providing services to taxonomists for standard genome sequencing and annotation.</title>
        <authorList>
            <consortium name="The Broad Institute Genomics Platform"/>
            <consortium name="The Broad Institute Genome Sequencing Center for Infectious Disease"/>
            <person name="Wu L."/>
            <person name="Ma J."/>
        </authorList>
    </citation>
    <scope>NUCLEOTIDE SEQUENCE [LARGE SCALE GENOMIC DNA]</scope>
    <source>
        <strain evidence="2">ZS-35-S2</strain>
    </source>
</reference>
<proteinExistence type="predicted"/>
<organism evidence="1 2">
    <name type="scientific">Plantactinospora solaniradicis</name>
    <dbReference type="NCBI Taxonomy" id="1723736"/>
    <lineage>
        <taxon>Bacteria</taxon>
        <taxon>Bacillati</taxon>
        <taxon>Actinomycetota</taxon>
        <taxon>Actinomycetes</taxon>
        <taxon>Micromonosporales</taxon>
        <taxon>Micromonosporaceae</taxon>
        <taxon>Plantactinospora</taxon>
    </lineage>
</organism>
<comment type="caution">
    <text evidence="1">The sequence shown here is derived from an EMBL/GenBank/DDBJ whole genome shotgun (WGS) entry which is preliminary data.</text>
</comment>
<dbReference type="EMBL" id="JBHSPR010000084">
    <property type="protein sequence ID" value="MFC6022980.1"/>
    <property type="molecule type" value="Genomic_DNA"/>
</dbReference>
<name>A0ABW1KMY7_9ACTN</name>